<evidence type="ECO:0000313" key="7">
    <source>
        <dbReference type="Proteomes" id="UP000835052"/>
    </source>
</evidence>
<evidence type="ECO:0000256" key="5">
    <source>
        <dbReference type="SAM" id="Phobius"/>
    </source>
</evidence>
<reference evidence="6" key="1">
    <citation type="submission" date="2020-10" db="EMBL/GenBank/DDBJ databases">
        <authorList>
            <person name="Kikuchi T."/>
        </authorList>
    </citation>
    <scope>NUCLEOTIDE SEQUENCE</scope>
    <source>
        <strain evidence="6">NKZ352</strain>
    </source>
</reference>
<dbReference type="EMBL" id="CAJGYM010000144">
    <property type="protein sequence ID" value="CAD6198926.1"/>
    <property type="molecule type" value="Genomic_DNA"/>
</dbReference>
<proteinExistence type="predicted"/>
<comment type="subcellular location">
    <subcellularLocation>
        <location evidence="1">Membrane</location>
    </subcellularLocation>
</comment>
<dbReference type="InterPro" id="IPR000276">
    <property type="entry name" value="GPCR_Rhodpsn"/>
</dbReference>
<dbReference type="GO" id="GO:0016020">
    <property type="term" value="C:membrane"/>
    <property type="evidence" value="ECO:0007669"/>
    <property type="project" value="UniProtKB-SubCell"/>
</dbReference>
<evidence type="ECO:0000256" key="2">
    <source>
        <dbReference type="ARBA" id="ARBA00022692"/>
    </source>
</evidence>
<feature type="transmembrane region" description="Helical" evidence="5">
    <location>
        <begin position="94"/>
        <end position="118"/>
    </location>
</feature>
<dbReference type="GO" id="GO:0004930">
    <property type="term" value="F:G protein-coupled receptor activity"/>
    <property type="evidence" value="ECO:0007669"/>
    <property type="project" value="InterPro"/>
</dbReference>
<dbReference type="PANTHER" id="PTHR23360:SF37">
    <property type="entry name" value="G-PROTEIN COUPLED RECEPTORS FAMILY 1 PROFILE DOMAIN-CONTAINING PROTEIN"/>
    <property type="match status" value="1"/>
</dbReference>
<protein>
    <recommendedName>
        <fullName evidence="8">G-protein coupled receptors family 1 profile domain-containing protein</fullName>
    </recommendedName>
</protein>
<dbReference type="OrthoDB" id="5873055at2759"/>
<keyword evidence="2 5" id="KW-0812">Transmembrane</keyword>
<gene>
    <name evidence="6" type="ORF">CAUJ_LOCUS14831</name>
</gene>
<dbReference type="PANTHER" id="PTHR23360">
    <property type="entry name" value="G-PROTEIN COUPLED RECEPTORS FAMILY 1 PROFILE DOMAIN-CONTAINING PROTEIN-RELATED"/>
    <property type="match status" value="1"/>
</dbReference>
<name>A0A8S1HVC2_9PELO</name>
<keyword evidence="4 5" id="KW-0472">Membrane</keyword>
<accession>A0A8S1HVC2</accession>
<keyword evidence="7" id="KW-1185">Reference proteome</keyword>
<dbReference type="Proteomes" id="UP000835052">
    <property type="component" value="Unassembled WGS sequence"/>
</dbReference>
<dbReference type="SMART" id="SM01381">
    <property type="entry name" value="7TM_GPCR_Srsx"/>
    <property type="match status" value="1"/>
</dbReference>
<dbReference type="AlphaFoldDB" id="A0A8S1HVC2"/>
<organism evidence="6 7">
    <name type="scientific">Caenorhabditis auriculariae</name>
    <dbReference type="NCBI Taxonomy" id="2777116"/>
    <lineage>
        <taxon>Eukaryota</taxon>
        <taxon>Metazoa</taxon>
        <taxon>Ecdysozoa</taxon>
        <taxon>Nematoda</taxon>
        <taxon>Chromadorea</taxon>
        <taxon>Rhabditida</taxon>
        <taxon>Rhabditina</taxon>
        <taxon>Rhabditomorpha</taxon>
        <taxon>Rhabditoidea</taxon>
        <taxon>Rhabditidae</taxon>
        <taxon>Peloderinae</taxon>
        <taxon>Caenorhabditis</taxon>
    </lineage>
</organism>
<sequence length="132" mass="15339">MNIVYVTLTRKEFQGKSGCLQCILSISHIWSLLMELPNSFLLLNAQRVTRRTCYKIIFSYIFSISFQACMWLMLLIDIYIMILLPIWYMKAKTTVYVILMVLPPTIYGTITMLGGFLYMDDEVILFCNPPIG</sequence>
<evidence type="ECO:0000313" key="6">
    <source>
        <dbReference type="EMBL" id="CAD6198926.1"/>
    </source>
</evidence>
<evidence type="ECO:0008006" key="8">
    <source>
        <dbReference type="Google" id="ProtNLM"/>
    </source>
</evidence>
<dbReference type="InterPro" id="IPR019424">
    <property type="entry name" value="7TM_GPCR_Srsx"/>
</dbReference>
<dbReference type="InterPro" id="IPR047130">
    <property type="entry name" value="7TM_GPCR_Srsx_nematod"/>
</dbReference>
<evidence type="ECO:0000256" key="4">
    <source>
        <dbReference type="ARBA" id="ARBA00023136"/>
    </source>
</evidence>
<evidence type="ECO:0000256" key="3">
    <source>
        <dbReference type="ARBA" id="ARBA00022989"/>
    </source>
</evidence>
<evidence type="ECO:0000256" key="1">
    <source>
        <dbReference type="ARBA" id="ARBA00004370"/>
    </source>
</evidence>
<feature type="transmembrane region" description="Helical" evidence="5">
    <location>
        <begin position="57"/>
        <end position="88"/>
    </location>
</feature>
<comment type="caution">
    <text evidence="6">The sequence shown here is derived from an EMBL/GenBank/DDBJ whole genome shotgun (WGS) entry which is preliminary data.</text>
</comment>
<keyword evidence="3 5" id="KW-1133">Transmembrane helix</keyword>
<dbReference type="Pfam" id="PF10320">
    <property type="entry name" value="7TM_GPCR_Srsx"/>
    <property type="match status" value="1"/>
</dbReference>